<dbReference type="Proteomes" id="UP000241639">
    <property type="component" value="Unassembled WGS sequence"/>
</dbReference>
<dbReference type="NCBIfam" id="TIGR00262">
    <property type="entry name" value="trpA"/>
    <property type="match status" value="1"/>
</dbReference>
<dbReference type="HAMAP" id="MF_00131">
    <property type="entry name" value="Trp_synth_alpha"/>
    <property type="match status" value="1"/>
</dbReference>
<protein>
    <recommendedName>
        <fullName evidence="9">Tryptophan synthase alpha chain</fullName>
        <ecNumber evidence="9">4.2.1.20</ecNumber>
    </recommendedName>
</protein>
<keyword evidence="7 9" id="KW-0456">Lyase</keyword>
<evidence type="ECO:0000256" key="8">
    <source>
        <dbReference type="ARBA" id="ARBA00049047"/>
    </source>
</evidence>
<keyword evidence="12" id="KW-1185">Reference proteome</keyword>
<dbReference type="CDD" id="cd04724">
    <property type="entry name" value="Tryptophan_synthase_alpha"/>
    <property type="match status" value="1"/>
</dbReference>
<dbReference type="AlphaFoldDB" id="A0A2T4Z9Y2"/>
<dbReference type="PROSITE" id="PS00167">
    <property type="entry name" value="TRP_SYNTHASE_ALPHA"/>
    <property type="match status" value="1"/>
</dbReference>
<feature type="active site" description="Proton acceptor" evidence="9">
    <location>
        <position position="48"/>
    </location>
</feature>
<evidence type="ECO:0000256" key="10">
    <source>
        <dbReference type="RuleBase" id="RU003662"/>
    </source>
</evidence>
<accession>A0A2T4Z9Y2</accession>
<dbReference type="InterPro" id="IPR013785">
    <property type="entry name" value="Aldolase_TIM"/>
</dbReference>
<name>A0A2T4Z9Y2_9BACL</name>
<evidence type="ECO:0000256" key="9">
    <source>
        <dbReference type="HAMAP-Rule" id="MF_00131"/>
    </source>
</evidence>
<evidence type="ECO:0000256" key="2">
    <source>
        <dbReference type="ARBA" id="ARBA00004733"/>
    </source>
</evidence>
<dbReference type="Pfam" id="PF00290">
    <property type="entry name" value="Trp_syntA"/>
    <property type="match status" value="1"/>
</dbReference>
<comment type="subunit">
    <text evidence="3 9">Tetramer of two alpha and two beta chains.</text>
</comment>
<dbReference type="PANTHER" id="PTHR43406">
    <property type="entry name" value="TRYPTOPHAN SYNTHASE, ALPHA CHAIN"/>
    <property type="match status" value="1"/>
</dbReference>
<organism evidence="11 12">
    <name type="scientific">Desmospora activa DSM 45169</name>
    <dbReference type="NCBI Taxonomy" id="1121389"/>
    <lineage>
        <taxon>Bacteria</taxon>
        <taxon>Bacillati</taxon>
        <taxon>Bacillota</taxon>
        <taxon>Bacilli</taxon>
        <taxon>Bacillales</taxon>
        <taxon>Thermoactinomycetaceae</taxon>
        <taxon>Desmospora</taxon>
    </lineage>
</organism>
<evidence type="ECO:0000256" key="1">
    <source>
        <dbReference type="ARBA" id="ARBA00003365"/>
    </source>
</evidence>
<dbReference type="InterPro" id="IPR002028">
    <property type="entry name" value="Trp_synthase_suA"/>
</dbReference>
<dbReference type="EMBL" id="PZZP01000001">
    <property type="protein sequence ID" value="PTM58690.1"/>
    <property type="molecule type" value="Genomic_DNA"/>
</dbReference>
<comment type="function">
    <text evidence="1 9">The alpha subunit is responsible for the aldol cleavage of indoleglycerol phosphate to indole and glyceraldehyde 3-phosphate.</text>
</comment>
<dbReference type="PANTHER" id="PTHR43406:SF1">
    <property type="entry name" value="TRYPTOPHAN SYNTHASE ALPHA CHAIN, CHLOROPLASTIC"/>
    <property type="match status" value="1"/>
</dbReference>
<evidence type="ECO:0000256" key="6">
    <source>
        <dbReference type="ARBA" id="ARBA00023141"/>
    </source>
</evidence>
<keyword evidence="4 9" id="KW-0028">Amino-acid biosynthesis</keyword>
<dbReference type="SUPFAM" id="SSF51366">
    <property type="entry name" value="Ribulose-phoshate binding barrel"/>
    <property type="match status" value="1"/>
</dbReference>
<evidence type="ECO:0000256" key="7">
    <source>
        <dbReference type="ARBA" id="ARBA00023239"/>
    </source>
</evidence>
<evidence type="ECO:0000313" key="12">
    <source>
        <dbReference type="Proteomes" id="UP000241639"/>
    </source>
</evidence>
<sequence length="277" mass="30195">MMNRIDQAFQRYNDRYRLIPFITAGDPDAKTSLELIRLLDEEGVTAIELGVPFSDPLADGPVIQAASDRALAAGMNLRGVLKLAQQARQLGVQTPLILFTYYNPVLHYGVERLVAAAKEAGFDGFIIPDLPLEESEALDRMATDAELHLIPLVAPTSHERIRAIVSKRKGGFIYCVSSLGTTGIRQHFSDGVESFLDEVGSSSPVPIAVGFGISQPHHVEQMSKHADAVVVGSALVRLLESLGERLQQEESRAAALDEVRQMIRNLVGKKGRVTSGR</sequence>
<evidence type="ECO:0000313" key="11">
    <source>
        <dbReference type="EMBL" id="PTM58690.1"/>
    </source>
</evidence>
<dbReference type="UniPathway" id="UPA00035">
    <property type="reaction ID" value="UER00044"/>
</dbReference>
<evidence type="ECO:0000256" key="5">
    <source>
        <dbReference type="ARBA" id="ARBA00022822"/>
    </source>
</evidence>
<reference evidence="11 12" key="1">
    <citation type="submission" date="2018-04" db="EMBL/GenBank/DDBJ databases">
        <title>Genomic Encyclopedia of Archaeal and Bacterial Type Strains, Phase II (KMG-II): from individual species to whole genera.</title>
        <authorList>
            <person name="Goeker M."/>
        </authorList>
    </citation>
    <scope>NUCLEOTIDE SEQUENCE [LARGE SCALE GENOMIC DNA]</scope>
    <source>
        <strain evidence="11 12">DSM 45169</strain>
    </source>
</reference>
<comment type="similarity">
    <text evidence="9 10">Belongs to the TrpA family.</text>
</comment>
<proteinExistence type="inferred from homology"/>
<evidence type="ECO:0000256" key="3">
    <source>
        <dbReference type="ARBA" id="ARBA00011270"/>
    </source>
</evidence>
<dbReference type="EC" id="4.2.1.20" evidence="9"/>
<dbReference type="InterPro" id="IPR011060">
    <property type="entry name" value="RibuloseP-bd_barrel"/>
</dbReference>
<feature type="active site" description="Proton acceptor" evidence="9">
    <location>
        <position position="59"/>
    </location>
</feature>
<comment type="catalytic activity">
    <reaction evidence="8 9">
        <text>(1S,2R)-1-C-(indol-3-yl)glycerol 3-phosphate + L-serine = D-glyceraldehyde 3-phosphate + L-tryptophan + H2O</text>
        <dbReference type="Rhea" id="RHEA:10532"/>
        <dbReference type="ChEBI" id="CHEBI:15377"/>
        <dbReference type="ChEBI" id="CHEBI:33384"/>
        <dbReference type="ChEBI" id="CHEBI:57912"/>
        <dbReference type="ChEBI" id="CHEBI:58866"/>
        <dbReference type="ChEBI" id="CHEBI:59776"/>
        <dbReference type="EC" id="4.2.1.20"/>
    </reaction>
</comment>
<keyword evidence="6 9" id="KW-0057">Aromatic amino acid biosynthesis</keyword>
<keyword evidence="5 9" id="KW-0822">Tryptophan biosynthesis</keyword>
<dbReference type="GO" id="GO:0005829">
    <property type="term" value="C:cytosol"/>
    <property type="evidence" value="ECO:0007669"/>
    <property type="project" value="TreeGrafter"/>
</dbReference>
<gene>
    <name evidence="9" type="primary">trpA</name>
    <name evidence="11" type="ORF">C8J48_1278</name>
</gene>
<dbReference type="Gene3D" id="3.20.20.70">
    <property type="entry name" value="Aldolase class I"/>
    <property type="match status" value="1"/>
</dbReference>
<evidence type="ECO:0000256" key="4">
    <source>
        <dbReference type="ARBA" id="ARBA00022605"/>
    </source>
</evidence>
<dbReference type="FunFam" id="3.20.20.70:FF:000037">
    <property type="entry name" value="Tryptophan synthase alpha chain"/>
    <property type="match status" value="1"/>
</dbReference>
<dbReference type="InterPro" id="IPR018204">
    <property type="entry name" value="Trp_synthase_alpha_AS"/>
</dbReference>
<comment type="caution">
    <text evidence="11">The sequence shown here is derived from an EMBL/GenBank/DDBJ whole genome shotgun (WGS) entry which is preliminary data.</text>
</comment>
<dbReference type="GO" id="GO:0004834">
    <property type="term" value="F:tryptophan synthase activity"/>
    <property type="evidence" value="ECO:0007669"/>
    <property type="project" value="UniProtKB-UniRule"/>
</dbReference>
<comment type="pathway">
    <text evidence="2 9">Amino-acid biosynthesis; L-tryptophan biosynthesis; L-tryptophan from chorismate: step 5/5.</text>
</comment>